<evidence type="ECO:0000256" key="1">
    <source>
        <dbReference type="SAM" id="SignalP"/>
    </source>
</evidence>
<comment type="caution">
    <text evidence="2">The sequence shown here is derived from an EMBL/GenBank/DDBJ whole genome shotgun (WGS) entry which is preliminary data.</text>
</comment>
<keyword evidence="1" id="KW-0732">Signal</keyword>
<protein>
    <recommendedName>
        <fullName evidence="3">Secreted protein</fullName>
    </recommendedName>
</protein>
<feature type="signal peptide" evidence="1">
    <location>
        <begin position="1"/>
        <end position="26"/>
    </location>
</feature>
<name>A0A6A9K1K9_PSEAI</name>
<feature type="chain" id="PRO_5025556467" description="Secreted protein" evidence="1">
    <location>
        <begin position="27"/>
        <end position="188"/>
    </location>
</feature>
<organism evidence="2">
    <name type="scientific">Pseudomonas aeruginosa</name>
    <dbReference type="NCBI Taxonomy" id="287"/>
    <lineage>
        <taxon>Bacteria</taxon>
        <taxon>Pseudomonadati</taxon>
        <taxon>Pseudomonadota</taxon>
        <taxon>Gammaproteobacteria</taxon>
        <taxon>Pseudomonadales</taxon>
        <taxon>Pseudomonadaceae</taxon>
        <taxon>Pseudomonas</taxon>
    </lineage>
</organism>
<proteinExistence type="predicted"/>
<accession>A0A6A9K1K9</accession>
<gene>
    <name evidence="2" type="ORF">GNQ20_15245</name>
</gene>
<dbReference type="RefSeq" id="WP_057388843.1">
    <property type="nucleotide sequence ID" value="NZ_BSBA01000059.1"/>
</dbReference>
<sequence>MATPILHARQWLLSLGVLCAASTAFAETSGDYWIVYGKGERYQNEVFVADAAGILQKPKGVQSAQIMQIFEDRSMPVLAAYEIQYKCTERKVRFDKAHAMSRLDYVVKKVETVQGWINPEKYDDWLQRSFTFICAPANRSNNQMLSLGKMTSANMVRTVQAMFVELQGVQAKSQTMRDLDAMLGNKPK</sequence>
<evidence type="ECO:0000313" key="2">
    <source>
        <dbReference type="EMBL" id="MUI59159.1"/>
    </source>
</evidence>
<reference evidence="2" key="1">
    <citation type="submission" date="2019-11" db="EMBL/GenBank/DDBJ databases">
        <title>Genomes of ocular Pseudomonas aeruginosa isolates.</title>
        <authorList>
            <person name="Khan M."/>
            <person name="Rice S.A."/>
            <person name="Willcox M.D.P."/>
            <person name="Stapleton F."/>
        </authorList>
    </citation>
    <scope>NUCLEOTIDE SEQUENCE</scope>
    <source>
        <strain evidence="2">PA206</strain>
    </source>
</reference>
<dbReference type="EMBL" id="WOAJ01000005">
    <property type="protein sequence ID" value="MUI59159.1"/>
    <property type="molecule type" value="Genomic_DNA"/>
</dbReference>
<evidence type="ECO:0008006" key="3">
    <source>
        <dbReference type="Google" id="ProtNLM"/>
    </source>
</evidence>
<dbReference type="AlphaFoldDB" id="A0A6A9K1K9"/>